<evidence type="ECO:0008006" key="6">
    <source>
        <dbReference type="Google" id="ProtNLM"/>
    </source>
</evidence>
<evidence type="ECO:0000256" key="2">
    <source>
        <dbReference type="ARBA" id="ARBA00023004"/>
    </source>
</evidence>
<reference evidence="4" key="1">
    <citation type="submission" date="2018-06" db="EMBL/GenBank/DDBJ databases">
        <title>Comparative genomics reveals the genomic features of Rhizophagus irregularis, R. cerebriforme, R. diaphanum and Gigaspora rosea, and their symbiotic lifestyle signature.</title>
        <authorList>
            <person name="Morin E."/>
            <person name="San Clemente H."/>
            <person name="Chen E.C.H."/>
            <person name="De La Providencia I."/>
            <person name="Hainaut M."/>
            <person name="Kuo A."/>
            <person name="Kohler A."/>
            <person name="Murat C."/>
            <person name="Tang N."/>
            <person name="Roy S."/>
            <person name="Loubradou J."/>
            <person name="Henrissat B."/>
            <person name="Grigoriev I.V."/>
            <person name="Corradi N."/>
            <person name="Roux C."/>
            <person name="Martin F.M."/>
        </authorList>
    </citation>
    <scope>NUCLEOTIDE SEQUENCE [LARGE SCALE GENOMIC DNA]</scope>
    <source>
        <strain evidence="4">DAOM 227022</strain>
    </source>
</reference>
<organism evidence="4 5">
    <name type="scientific">Glomus cerebriforme</name>
    <dbReference type="NCBI Taxonomy" id="658196"/>
    <lineage>
        <taxon>Eukaryota</taxon>
        <taxon>Fungi</taxon>
        <taxon>Fungi incertae sedis</taxon>
        <taxon>Mucoromycota</taxon>
        <taxon>Glomeromycotina</taxon>
        <taxon>Glomeromycetes</taxon>
        <taxon>Glomerales</taxon>
        <taxon>Glomeraceae</taxon>
        <taxon>Glomus</taxon>
    </lineage>
</organism>
<feature type="chain" id="PRO_5017371404" description="Galactose oxidase" evidence="3">
    <location>
        <begin position="21"/>
        <end position="363"/>
    </location>
</feature>
<gene>
    <name evidence="4" type="ORF">C1645_779548</name>
</gene>
<evidence type="ECO:0000313" key="5">
    <source>
        <dbReference type="Proteomes" id="UP000265703"/>
    </source>
</evidence>
<dbReference type="EMBL" id="QKYT01000360">
    <property type="protein sequence ID" value="RIA86487.1"/>
    <property type="molecule type" value="Genomic_DNA"/>
</dbReference>
<evidence type="ECO:0000313" key="4">
    <source>
        <dbReference type="EMBL" id="RIA86487.1"/>
    </source>
</evidence>
<sequence length="363" mass="40565">MEFYIFLVIVLSLLVTLVKPFIPEARYALSSSLVGTNLYFFGGLGSGDNDSLSTQTFYLDVSKPFSIDNIPWTLSSSQIPIGISFAQTFVGGKSKNKIFLYGGQRKNLTDFSLNYDNIMYSFDTKSQSWSQLTINGMPSLRRKMQIPVDDAGEAFLFGGQDENYVLKDMNLFDTTKLSWKLNISSDDFTTPNPRSDYSSTILKNGMIVYIGGWEIKDNNIPGYVDMNQIFIFDTKSSQWGETIATGDHIGNRRGHQAVLIQDDKILIYGGTTNGGVDNQTLISATPVLAILDTKNLNFRWSIPQTFETLAKSPPPLLYFTSNVIGDYMIVTFGNITNSISNPSETSSNLYLLNTKNFTWVNTF</sequence>
<name>A0A397SRB9_9GLOM</name>
<dbReference type="SUPFAM" id="SSF117281">
    <property type="entry name" value="Kelch motif"/>
    <property type="match status" value="1"/>
</dbReference>
<evidence type="ECO:0000256" key="1">
    <source>
        <dbReference type="ARBA" id="ARBA00022737"/>
    </source>
</evidence>
<dbReference type="AlphaFoldDB" id="A0A397SRB9"/>
<proteinExistence type="predicted"/>
<dbReference type="GO" id="GO:0019760">
    <property type="term" value="P:glucosinolate metabolic process"/>
    <property type="evidence" value="ECO:0007669"/>
    <property type="project" value="UniProtKB-ARBA"/>
</dbReference>
<feature type="non-terminal residue" evidence="4">
    <location>
        <position position="363"/>
    </location>
</feature>
<dbReference type="InterPro" id="IPR015915">
    <property type="entry name" value="Kelch-typ_b-propeller"/>
</dbReference>
<keyword evidence="1" id="KW-0677">Repeat</keyword>
<dbReference type="Pfam" id="PF24681">
    <property type="entry name" value="Kelch_KLHDC2_KLHL20_DRC7"/>
    <property type="match status" value="1"/>
</dbReference>
<accession>A0A397SRB9</accession>
<dbReference type="OrthoDB" id="432528at2759"/>
<dbReference type="Proteomes" id="UP000265703">
    <property type="component" value="Unassembled WGS sequence"/>
</dbReference>
<feature type="signal peptide" evidence="3">
    <location>
        <begin position="1"/>
        <end position="20"/>
    </location>
</feature>
<keyword evidence="3" id="KW-0732">Signal</keyword>
<protein>
    <recommendedName>
        <fullName evidence="6">Galactose oxidase</fullName>
    </recommendedName>
</protein>
<dbReference type="Gene3D" id="2.120.10.80">
    <property type="entry name" value="Kelch-type beta propeller"/>
    <property type="match status" value="2"/>
</dbReference>
<keyword evidence="5" id="KW-1185">Reference proteome</keyword>
<keyword evidence="2" id="KW-0408">Iron</keyword>
<comment type="caution">
    <text evidence="4">The sequence shown here is derived from an EMBL/GenBank/DDBJ whole genome shotgun (WGS) entry which is preliminary data.</text>
</comment>
<evidence type="ECO:0000256" key="3">
    <source>
        <dbReference type="SAM" id="SignalP"/>
    </source>
</evidence>
<dbReference type="PANTHER" id="PTHR47435">
    <property type="entry name" value="KELCH REPEAT PROTEIN (AFU_ORTHOLOGUE AFUA_5G12780)"/>
    <property type="match status" value="1"/>
</dbReference>
<dbReference type="PANTHER" id="PTHR47435:SF4">
    <property type="entry name" value="KELCH REPEAT PROTEIN (AFU_ORTHOLOGUE AFUA_5G12780)"/>
    <property type="match status" value="1"/>
</dbReference>